<reference evidence="1" key="3">
    <citation type="journal article" date="2017" name="Nature">
        <title>Genome sequence of the progenitor of the wheat D genome Aegilops tauschii.</title>
        <authorList>
            <person name="Luo M.C."/>
            <person name="Gu Y.Q."/>
            <person name="Puiu D."/>
            <person name="Wang H."/>
            <person name="Twardziok S.O."/>
            <person name="Deal K.R."/>
            <person name="Huo N."/>
            <person name="Zhu T."/>
            <person name="Wang L."/>
            <person name="Wang Y."/>
            <person name="McGuire P.E."/>
            <person name="Liu S."/>
            <person name="Long H."/>
            <person name="Ramasamy R.K."/>
            <person name="Rodriguez J.C."/>
            <person name="Van S.L."/>
            <person name="Yuan L."/>
            <person name="Wang Z."/>
            <person name="Xia Z."/>
            <person name="Xiao L."/>
            <person name="Anderson O.D."/>
            <person name="Ouyang S."/>
            <person name="Liang Y."/>
            <person name="Zimin A.V."/>
            <person name="Pertea G."/>
            <person name="Qi P."/>
            <person name="Bennetzen J.L."/>
            <person name="Dai X."/>
            <person name="Dawson M.W."/>
            <person name="Muller H.G."/>
            <person name="Kugler K."/>
            <person name="Rivarola-Duarte L."/>
            <person name="Spannagl M."/>
            <person name="Mayer K.F.X."/>
            <person name="Lu F.H."/>
            <person name="Bevan M.W."/>
            <person name="Leroy P."/>
            <person name="Li P."/>
            <person name="You F.M."/>
            <person name="Sun Q."/>
            <person name="Liu Z."/>
            <person name="Lyons E."/>
            <person name="Wicker T."/>
            <person name="Salzberg S.L."/>
            <person name="Devos K.M."/>
            <person name="Dvorak J."/>
        </authorList>
    </citation>
    <scope>NUCLEOTIDE SEQUENCE [LARGE SCALE GENOMIC DNA]</scope>
    <source>
        <strain evidence="1">cv. AL8/78</strain>
    </source>
</reference>
<keyword evidence="2" id="KW-1185">Reference proteome</keyword>
<organism evidence="1 2">
    <name type="scientific">Aegilops tauschii subsp. strangulata</name>
    <name type="common">Goatgrass</name>
    <dbReference type="NCBI Taxonomy" id="200361"/>
    <lineage>
        <taxon>Eukaryota</taxon>
        <taxon>Viridiplantae</taxon>
        <taxon>Streptophyta</taxon>
        <taxon>Embryophyta</taxon>
        <taxon>Tracheophyta</taxon>
        <taxon>Spermatophyta</taxon>
        <taxon>Magnoliopsida</taxon>
        <taxon>Liliopsida</taxon>
        <taxon>Poales</taxon>
        <taxon>Poaceae</taxon>
        <taxon>BOP clade</taxon>
        <taxon>Pooideae</taxon>
        <taxon>Triticodae</taxon>
        <taxon>Triticeae</taxon>
        <taxon>Triticinae</taxon>
        <taxon>Aegilops</taxon>
    </lineage>
</organism>
<evidence type="ECO:0000313" key="2">
    <source>
        <dbReference type="Proteomes" id="UP000015105"/>
    </source>
</evidence>
<reference evidence="1" key="4">
    <citation type="submission" date="2019-03" db="UniProtKB">
        <authorList>
            <consortium name="EnsemblPlants"/>
        </authorList>
    </citation>
    <scope>IDENTIFICATION</scope>
</reference>
<evidence type="ECO:0000313" key="1">
    <source>
        <dbReference type="EnsemblPlants" id="AET1Gv20368400.42"/>
    </source>
</evidence>
<protein>
    <submittedName>
        <fullName evidence="1">Uncharacterized protein</fullName>
    </submittedName>
</protein>
<dbReference type="Proteomes" id="UP000015105">
    <property type="component" value="Chromosome 1D"/>
</dbReference>
<reference evidence="1" key="5">
    <citation type="journal article" date="2021" name="G3 (Bethesda)">
        <title>Aegilops tauschii genome assembly Aet v5.0 features greater sequence contiguity and improved annotation.</title>
        <authorList>
            <person name="Wang L."/>
            <person name="Zhu T."/>
            <person name="Rodriguez J.C."/>
            <person name="Deal K.R."/>
            <person name="Dubcovsky J."/>
            <person name="McGuire P.E."/>
            <person name="Lux T."/>
            <person name="Spannagl M."/>
            <person name="Mayer K.F.X."/>
            <person name="Baldrich P."/>
            <person name="Meyers B.C."/>
            <person name="Huo N."/>
            <person name="Gu Y.Q."/>
            <person name="Zhou H."/>
            <person name="Devos K.M."/>
            <person name="Bennetzen J.L."/>
            <person name="Unver T."/>
            <person name="Budak H."/>
            <person name="Gulick P.J."/>
            <person name="Galiba G."/>
            <person name="Kalapos B."/>
            <person name="Nelson D.R."/>
            <person name="Li P."/>
            <person name="You F.M."/>
            <person name="Luo M.C."/>
            <person name="Dvorak J."/>
        </authorList>
    </citation>
    <scope>NUCLEOTIDE SEQUENCE [LARGE SCALE GENOMIC DNA]</scope>
    <source>
        <strain evidence="1">cv. AL8/78</strain>
    </source>
</reference>
<dbReference type="Gramene" id="AET1Gv20368400.42">
    <property type="protein sequence ID" value="AET1Gv20368400.42"/>
    <property type="gene ID" value="AET1Gv20368400"/>
</dbReference>
<sequence length="137" mass="15855">MPIQVDTDRFFSNSSIANSEALLTYAIDYSLELSSRSPSEFTQHKIVWWIHHNWDTVENVDAKFASSLLEIWYNYHKSLWTYCSGSPKALFPLTHDETSDLAHLTKMDAINTIIRGDLCVMDYQKNSLMLRMSSRSL</sequence>
<proteinExistence type="predicted"/>
<reference evidence="2" key="2">
    <citation type="journal article" date="2017" name="Nat. Plants">
        <title>The Aegilops tauschii genome reveals multiple impacts of transposons.</title>
        <authorList>
            <person name="Zhao G."/>
            <person name="Zou C."/>
            <person name="Li K."/>
            <person name="Wang K."/>
            <person name="Li T."/>
            <person name="Gao L."/>
            <person name="Zhang X."/>
            <person name="Wang H."/>
            <person name="Yang Z."/>
            <person name="Liu X."/>
            <person name="Jiang W."/>
            <person name="Mao L."/>
            <person name="Kong X."/>
            <person name="Jiao Y."/>
            <person name="Jia J."/>
        </authorList>
    </citation>
    <scope>NUCLEOTIDE SEQUENCE [LARGE SCALE GENOMIC DNA]</scope>
    <source>
        <strain evidence="2">cv. AL8/78</strain>
    </source>
</reference>
<reference evidence="2" key="1">
    <citation type="journal article" date="2014" name="Science">
        <title>Ancient hybridizations among the ancestral genomes of bread wheat.</title>
        <authorList>
            <consortium name="International Wheat Genome Sequencing Consortium,"/>
            <person name="Marcussen T."/>
            <person name="Sandve S.R."/>
            <person name="Heier L."/>
            <person name="Spannagl M."/>
            <person name="Pfeifer M."/>
            <person name="Jakobsen K.S."/>
            <person name="Wulff B.B."/>
            <person name="Steuernagel B."/>
            <person name="Mayer K.F."/>
            <person name="Olsen O.A."/>
        </authorList>
    </citation>
    <scope>NUCLEOTIDE SEQUENCE [LARGE SCALE GENOMIC DNA]</scope>
    <source>
        <strain evidence="2">cv. AL8/78</strain>
    </source>
</reference>
<name>A0A452YBY4_AEGTS</name>
<dbReference type="EnsemblPlants" id="AET1Gv20368400.42">
    <property type="protein sequence ID" value="AET1Gv20368400.42"/>
    <property type="gene ID" value="AET1Gv20368400"/>
</dbReference>
<accession>A0A452YBY4</accession>
<dbReference type="AlphaFoldDB" id="A0A452YBY4"/>